<proteinExistence type="predicted"/>
<comment type="caution">
    <text evidence="2">The sequence shown here is derived from an EMBL/GenBank/DDBJ whole genome shotgun (WGS) entry which is preliminary data.</text>
</comment>
<evidence type="ECO:0000313" key="3">
    <source>
        <dbReference type="EMBL" id="GBO00906.1"/>
    </source>
</evidence>
<keyword evidence="4" id="KW-1185">Reference proteome</keyword>
<organism evidence="2 4">
    <name type="scientific">Araneus ventricosus</name>
    <name type="common">Orbweaver spider</name>
    <name type="synonym">Epeira ventricosa</name>
    <dbReference type="NCBI Taxonomy" id="182803"/>
    <lineage>
        <taxon>Eukaryota</taxon>
        <taxon>Metazoa</taxon>
        <taxon>Ecdysozoa</taxon>
        <taxon>Arthropoda</taxon>
        <taxon>Chelicerata</taxon>
        <taxon>Arachnida</taxon>
        <taxon>Araneae</taxon>
        <taxon>Araneomorphae</taxon>
        <taxon>Entelegynae</taxon>
        <taxon>Araneoidea</taxon>
        <taxon>Araneidae</taxon>
        <taxon>Araneus</taxon>
    </lineage>
</organism>
<dbReference type="EMBL" id="BGPR01029231">
    <property type="protein sequence ID" value="GBO00903.1"/>
    <property type="molecule type" value="Genomic_DNA"/>
</dbReference>
<sequence>MQCKHAKIIYSQESIWFSDAFTRTPTYSCSGDEEVPPPRQKQRGDNISSHHAEDISDDYPLSPDAENDDKPMLFVVSPVGSSMGNRLCDGKVG</sequence>
<evidence type="ECO:0000313" key="2">
    <source>
        <dbReference type="EMBL" id="GBO00903.1"/>
    </source>
</evidence>
<evidence type="ECO:0000313" key="4">
    <source>
        <dbReference type="Proteomes" id="UP000499080"/>
    </source>
</evidence>
<name>A0A4Y2TJS5_ARAVE</name>
<protein>
    <submittedName>
        <fullName evidence="2">Uncharacterized protein</fullName>
    </submittedName>
</protein>
<dbReference type="EMBL" id="BGPR01029232">
    <property type="protein sequence ID" value="GBO00906.1"/>
    <property type="molecule type" value="Genomic_DNA"/>
</dbReference>
<accession>A0A4Y2TJS5</accession>
<dbReference type="AlphaFoldDB" id="A0A4Y2TJS5"/>
<dbReference type="Proteomes" id="UP000499080">
    <property type="component" value="Unassembled WGS sequence"/>
</dbReference>
<feature type="region of interest" description="Disordered" evidence="1">
    <location>
        <begin position="27"/>
        <end position="72"/>
    </location>
</feature>
<feature type="compositionally biased region" description="Basic and acidic residues" evidence="1">
    <location>
        <begin position="42"/>
        <end position="54"/>
    </location>
</feature>
<gene>
    <name evidence="2" type="ORF">AVEN_120320_1</name>
    <name evidence="3" type="ORF">AVEN_155398_1</name>
</gene>
<evidence type="ECO:0000256" key="1">
    <source>
        <dbReference type="SAM" id="MobiDB-lite"/>
    </source>
</evidence>
<reference evidence="2 4" key="1">
    <citation type="journal article" date="2019" name="Sci. Rep.">
        <title>Orb-weaving spider Araneus ventricosus genome elucidates the spidroin gene catalogue.</title>
        <authorList>
            <person name="Kono N."/>
            <person name="Nakamura H."/>
            <person name="Ohtoshi R."/>
            <person name="Moran D.A.P."/>
            <person name="Shinohara A."/>
            <person name="Yoshida Y."/>
            <person name="Fujiwara M."/>
            <person name="Mori M."/>
            <person name="Tomita M."/>
            <person name="Arakawa K."/>
        </authorList>
    </citation>
    <scope>NUCLEOTIDE SEQUENCE [LARGE SCALE GENOMIC DNA]</scope>
</reference>